<dbReference type="PROSITE" id="PS00092">
    <property type="entry name" value="N6_MTASE"/>
    <property type="match status" value="1"/>
</dbReference>
<evidence type="ECO:0000313" key="2">
    <source>
        <dbReference type="Proteomes" id="UP000366051"/>
    </source>
</evidence>
<keyword evidence="2" id="KW-1185">Reference proteome</keyword>
<reference evidence="2" key="1">
    <citation type="submission" date="2019-11" db="EMBL/GenBank/DDBJ databases">
        <title>Genome sequence of Heliorestis convoluta strain HH, an alkaliphilic and minimalistic phototrophic bacterium from a soda lake in Egypt.</title>
        <authorList>
            <person name="Dewey E.D."/>
            <person name="Stokes L.M."/>
            <person name="Burchell B.M."/>
            <person name="Shaffer K.N."/>
            <person name="Huntington A.M."/>
            <person name="Baker J.M."/>
            <person name="Nadendla S."/>
            <person name="Giglio M.G."/>
            <person name="Touchman J.W."/>
            <person name="Blankenship R.E."/>
            <person name="Madigan M.T."/>
            <person name="Sattley W.M."/>
        </authorList>
    </citation>
    <scope>NUCLEOTIDE SEQUENCE [LARGE SCALE GENOMIC DNA]</scope>
    <source>
        <strain evidence="2">HH</strain>
    </source>
</reference>
<organism evidence="1 2">
    <name type="scientific">Heliorestis convoluta</name>
    <dbReference type="NCBI Taxonomy" id="356322"/>
    <lineage>
        <taxon>Bacteria</taxon>
        <taxon>Bacillati</taxon>
        <taxon>Bacillota</taxon>
        <taxon>Clostridia</taxon>
        <taxon>Eubacteriales</taxon>
        <taxon>Heliobacteriaceae</taxon>
        <taxon>Heliorestis</taxon>
    </lineage>
</organism>
<dbReference type="EMBL" id="CP045875">
    <property type="protein sequence ID" value="QGG48310.1"/>
    <property type="molecule type" value="Genomic_DNA"/>
</dbReference>
<dbReference type="Proteomes" id="UP000366051">
    <property type="component" value="Chromosome"/>
</dbReference>
<proteinExistence type="predicted"/>
<accession>A0A5Q2N7S0</accession>
<dbReference type="InterPro" id="IPR029063">
    <property type="entry name" value="SAM-dependent_MTases_sf"/>
</dbReference>
<evidence type="ECO:0008006" key="3">
    <source>
        <dbReference type="Google" id="ProtNLM"/>
    </source>
</evidence>
<dbReference type="Gene3D" id="3.40.50.150">
    <property type="entry name" value="Vaccinia Virus protein VP39"/>
    <property type="match status" value="1"/>
</dbReference>
<dbReference type="SUPFAM" id="SSF53335">
    <property type="entry name" value="S-adenosyl-L-methionine-dependent methyltransferases"/>
    <property type="match status" value="1"/>
</dbReference>
<evidence type="ECO:0000313" key="1">
    <source>
        <dbReference type="EMBL" id="QGG48310.1"/>
    </source>
</evidence>
<dbReference type="InterPro" id="IPR002052">
    <property type="entry name" value="DNA_methylase_N6_adenine_CS"/>
</dbReference>
<dbReference type="AlphaFoldDB" id="A0A5Q2N7S0"/>
<dbReference type="GO" id="GO:0032259">
    <property type="term" value="P:methylation"/>
    <property type="evidence" value="ECO:0007669"/>
    <property type="project" value="InterPro"/>
</dbReference>
<dbReference type="GO" id="GO:0003676">
    <property type="term" value="F:nucleic acid binding"/>
    <property type="evidence" value="ECO:0007669"/>
    <property type="project" value="InterPro"/>
</dbReference>
<sequence>MTKNSNSNLQLDTIHNIDIHDGLRLLPDNSIDLIIADPPYGIRHCKSPLTWLRHDLLLPYVTDFY</sequence>
<protein>
    <recommendedName>
        <fullName evidence="3">Site-specific DNA-methyltransferase</fullName>
    </recommendedName>
</protein>
<dbReference type="GO" id="GO:0008168">
    <property type="term" value="F:methyltransferase activity"/>
    <property type="evidence" value="ECO:0007669"/>
    <property type="project" value="InterPro"/>
</dbReference>
<dbReference type="KEGG" id="hcv:FTV88_2212"/>
<gene>
    <name evidence="1" type="ORF">FTV88_2212</name>
</gene>
<name>A0A5Q2N7S0_9FIRM</name>